<sequence>MGTFLARKPYCTYTASAQSYTALFFSALFPLLFEHALLKLKYETVVIGTQQPVELKKVVDSALKNSLQQRL</sequence>
<proteinExistence type="predicted"/>
<protein>
    <submittedName>
        <fullName evidence="1">Uncharacterized protein</fullName>
    </submittedName>
</protein>
<evidence type="ECO:0000313" key="1">
    <source>
        <dbReference type="EMBL" id="WLR42038.1"/>
    </source>
</evidence>
<accession>A0ABY9JTG2</accession>
<keyword evidence="2" id="KW-1185">Reference proteome</keyword>
<dbReference type="RefSeq" id="WP_226543120.1">
    <property type="nucleotide sequence ID" value="NZ_CP129013.1"/>
</dbReference>
<dbReference type="Proteomes" id="UP001197974">
    <property type="component" value="Chromosome"/>
</dbReference>
<evidence type="ECO:0000313" key="2">
    <source>
        <dbReference type="Proteomes" id="UP001197974"/>
    </source>
</evidence>
<dbReference type="EMBL" id="CP129013">
    <property type="protein sequence ID" value="WLR42038.1"/>
    <property type="molecule type" value="Genomic_DNA"/>
</dbReference>
<name>A0ABY9JTG2_9BACI</name>
<gene>
    <name evidence="1" type="ORF">LC087_14825</name>
</gene>
<reference evidence="1 2" key="1">
    <citation type="submission" date="2023-06" db="EMBL/GenBank/DDBJ databases">
        <title>Five Gram-positive bacteria isolated from mangrove sediments in Shenzhen, Guangdong, China.</title>
        <authorList>
            <person name="Yu S."/>
            <person name="Zheng W."/>
            <person name="Huang Y."/>
        </authorList>
    </citation>
    <scope>NUCLEOTIDE SEQUENCE [LARGE SCALE GENOMIC DNA]</scope>
    <source>
        <strain evidence="1 2">SaN35-3</strain>
    </source>
</reference>
<organism evidence="1 2">
    <name type="scientific">Bacillus carboniphilus</name>
    <dbReference type="NCBI Taxonomy" id="86663"/>
    <lineage>
        <taxon>Bacteria</taxon>
        <taxon>Bacillati</taxon>
        <taxon>Bacillota</taxon>
        <taxon>Bacilli</taxon>
        <taxon>Bacillales</taxon>
        <taxon>Bacillaceae</taxon>
        <taxon>Bacillus</taxon>
    </lineage>
</organism>